<accession>A0A7Y4F1A5</accession>
<evidence type="ECO:0000313" key="1">
    <source>
        <dbReference type="EMBL" id="NOI12224.1"/>
    </source>
</evidence>
<organism evidence="1 2">
    <name type="scientific">Vibrio alginolyticus</name>
    <dbReference type="NCBI Taxonomy" id="663"/>
    <lineage>
        <taxon>Bacteria</taxon>
        <taxon>Pseudomonadati</taxon>
        <taxon>Pseudomonadota</taxon>
        <taxon>Gammaproteobacteria</taxon>
        <taxon>Vibrionales</taxon>
        <taxon>Vibrionaceae</taxon>
        <taxon>Vibrio</taxon>
    </lineage>
</organism>
<evidence type="ECO:0000313" key="2">
    <source>
        <dbReference type="Proteomes" id="UP000532247"/>
    </source>
</evidence>
<sequence length="49" mass="5708">MNNSDKEILVLPKTSRRQRNHAREIARKLETVNDEVKAKTSHIVPPERT</sequence>
<dbReference type="AlphaFoldDB" id="A0A7Y4F1A5"/>
<dbReference type="EMBL" id="VTYF01000045">
    <property type="protein sequence ID" value="NOI12224.1"/>
    <property type="molecule type" value="Genomic_DNA"/>
</dbReference>
<proteinExistence type="predicted"/>
<name>A0A7Y4F1A5_VIBAL</name>
<protein>
    <submittedName>
        <fullName evidence="1">Uncharacterized protein</fullName>
    </submittedName>
</protein>
<comment type="caution">
    <text evidence="1">The sequence shown here is derived from an EMBL/GenBank/DDBJ whole genome shotgun (WGS) entry which is preliminary data.</text>
</comment>
<reference evidence="1 2" key="1">
    <citation type="submission" date="2019-09" db="EMBL/GenBank/DDBJ databases">
        <title>Draft genome sequencing and comparative genomics of hatchery-associated Vibrios.</title>
        <authorList>
            <person name="Kehlet-Delgado H."/>
            <person name="Mueller R.S."/>
        </authorList>
    </citation>
    <scope>NUCLEOTIDE SEQUENCE [LARGE SCALE GENOMIC DNA]</scope>
    <source>
        <strain evidence="1 2">081416A</strain>
    </source>
</reference>
<dbReference type="Proteomes" id="UP000532247">
    <property type="component" value="Unassembled WGS sequence"/>
</dbReference>
<gene>
    <name evidence="1" type="ORF">F0254_25935</name>
</gene>